<feature type="compositionally biased region" description="Gly residues" evidence="1">
    <location>
        <begin position="80"/>
        <end position="108"/>
    </location>
</feature>
<reference evidence="2" key="2">
    <citation type="submission" date="2021-02" db="EMBL/GenBank/DDBJ databases">
        <authorList>
            <person name="Kimball J.A."/>
            <person name="Haas M.W."/>
            <person name="Macchietto M."/>
            <person name="Kono T."/>
            <person name="Duquette J."/>
            <person name="Shao M."/>
        </authorList>
    </citation>
    <scope>NUCLEOTIDE SEQUENCE</scope>
    <source>
        <tissue evidence="2">Fresh leaf tissue</tissue>
    </source>
</reference>
<gene>
    <name evidence="2" type="ORF">GUJ93_ZPchr0001g31520</name>
</gene>
<accession>A0A8J5VLK9</accession>
<keyword evidence="3" id="KW-1185">Reference proteome</keyword>
<organism evidence="2 3">
    <name type="scientific">Zizania palustris</name>
    <name type="common">Northern wild rice</name>
    <dbReference type="NCBI Taxonomy" id="103762"/>
    <lineage>
        <taxon>Eukaryota</taxon>
        <taxon>Viridiplantae</taxon>
        <taxon>Streptophyta</taxon>
        <taxon>Embryophyta</taxon>
        <taxon>Tracheophyta</taxon>
        <taxon>Spermatophyta</taxon>
        <taxon>Magnoliopsida</taxon>
        <taxon>Liliopsida</taxon>
        <taxon>Poales</taxon>
        <taxon>Poaceae</taxon>
        <taxon>BOP clade</taxon>
        <taxon>Oryzoideae</taxon>
        <taxon>Oryzeae</taxon>
        <taxon>Zizaniinae</taxon>
        <taxon>Zizania</taxon>
    </lineage>
</organism>
<feature type="compositionally biased region" description="Basic residues" evidence="1">
    <location>
        <begin position="122"/>
        <end position="134"/>
    </location>
</feature>
<dbReference type="Proteomes" id="UP000729402">
    <property type="component" value="Unassembled WGS sequence"/>
</dbReference>
<dbReference type="AlphaFoldDB" id="A0A8J5VLK9"/>
<name>A0A8J5VLK9_ZIZPA</name>
<comment type="caution">
    <text evidence="2">The sequence shown here is derived from an EMBL/GenBank/DDBJ whole genome shotgun (WGS) entry which is preliminary data.</text>
</comment>
<sequence>MEEVAQLSAMKCSATVDAARDTVSAARDTGDLCVKQSLGNDVVESVVNVEKKAICALNQARAAAVCAEDSLAYFRQGRSGPEGAGAEVGGGGRVSGARVGGGGRGPGAQGRSSVAGAQGRGGRGRSGRGRCRRRGAGEQSPWPGRSGVAWKKKKQGQKFAIEG</sequence>
<evidence type="ECO:0000313" key="2">
    <source>
        <dbReference type="EMBL" id="KAG8052188.1"/>
    </source>
</evidence>
<reference evidence="2" key="1">
    <citation type="journal article" date="2021" name="bioRxiv">
        <title>Whole Genome Assembly and Annotation of Northern Wild Rice, Zizania palustris L., Supports a Whole Genome Duplication in the Zizania Genus.</title>
        <authorList>
            <person name="Haas M."/>
            <person name="Kono T."/>
            <person name="Macchietto M."/>
            <person name="Millas R."/>
            <person name="McGilp L."/>
            <person name="Shao M."/>
            <person name="Duquette J."/>
            <person name="Hirsch C.N."/>
            <person name="Kimball J."/>
        </authorList>
    </citation>
    <scope>NUCLEOTIDE SEQUENCE</scope>
    <source>
        <tissue evidence="2">Fresh leaf tissue</tissue>
    </source>
</reference>
<evidence type="ECO:0000256" key="1">
    <source>
        <dbReference type="SAM" id="MobiDB-lite"/>
    </source>
</evidence>
<evidence type="ECO:0000313" key="3">
    <source>
        <dbReference type="Proteomes" id="UP000729402"/>
    </source>
</evidence>
<protein>
    <submittedName>
        <fullName evidence="2">Uncharacterized protein</fullName>
    </submittedName>
</protein>
<proteinExistence type="predicted"/>
<feature type="region of interest" description="Disordered" evidence="1">
    <location>
        <begin position="77"/>
        <end position="163"/>
    </location>
</feature>
<dbReference type="EMBL" id="JAAALK010000288">
    <property type="protein sequence ID" value="KAG8052188.1"/>
    <property type="molecule type" value="Genomic_DNA"/>
</dbReference>